<dbReference type="GO" id="GO:0061564">
    <property type="term" value="P:axon development"/>
    <property type="evidence" value="ECO:0007669"/>
    <property type="project" value="TreeGrafter"/>
</dbReference>
<dbReference type="GO" id="GO:0046983">
    <property type="term" value="F:protein dimerization activity"/>
    <property type="evidence" value="ECO:0007669"/>
    <property type="project" value="InterPro"/>
</dbReference>
<dbReference type="PANTHER" id="PTHR19290">
    <property type="entry name" value="BASIC HELIX-LOOP-HELIX PROTEIN NEUROGENIN-RELATED"/>
    <property type="match status" value="1"/>
</dbReference>
<reference evidence="10" key="1">
    <citation type="submission" date="2015-07" db="EMBL/GenBank/DDBJ databases">
        <title>MeaNS - Measles Nucleotide Surveillance Program.</title>
        <authorList>
            <person name="Tran T."/>
            <person name="Druce J."/>
        </authorList>
    </citation>
    <scope>NUCLEOTIDE SEQUENCE</scope>
    <source>
        <strain evidence="10">UCB-OBI-ISO-001</strain>
        <tissue evidence="10">Gonad</tissue>
    </source>
</reference>
<dbReference type="AlphaFoldDB" id="A0A0L8H700"/>
<feature type="compositionally biased region" description="Basic and acidic residues" evidence="8">
    <location>
        <begin position="77"/>
        <end position="92"/>
    </location>
</feature>
<sequence>MPIKSLEREDEMCFGDSNSDLLDDGILLDDTCSEDDLDDYGSEPEDCLESMTGNEDEQEISDTKMKKSTKNYPYRRKKEEKPSSKDKNEPRLPKKRGPKKKRMTKARVQKLRLRRVKANARERNRMHGLNDALDTLRLHVPCTSKTQKLSKIETLRLARNYISALGEILKNGTKPDGVSFAKALSKGLSQNTMNLVAGCLQLNPRTLHPDSTLPKTYRYDFSSQIDFGSPVTQIPYPPSSYATTLHHHHHHPPHHHHQQQSQQRSMTPGLTSNNTYLRYNTNNNTNNNSNSTYMVNDVGIRRGYNGCAQPQPSPYVLLEDIPDFQSDPPVLEHNLNIINSNRGIFEITG</sequence>
<evidence type="ECO:0000256" key="5">
    <source>
        <dbReference type="ARBA" id="ARBA00023125"/>
    </source>
</evidence>
<protein>
    <recommendedName>
        <fullName evidence="9">BHLH domain-containing protein</fullName>
    </recommendedName>
</protein>
<dbReference type="Pfam" id="PF12533">
    <property type="entry name" value="Neuro_bHLH"/>
    <property type="match status" value="1"/>
</dbReference>
<dbReference type="GO" id="GO:0045944">
    <property type="term" value="P:positive regulation of transcription by RNA polymerase II"/>
    <property type="evidence" value="ECO:0007669"/>
    <property type="project" value="TreeGrafter"/>
</dbReference>
<feature type="compositionally biased region" description="Basic residues" evidence="8">
    <location>
        <begin position="93"/>
        <end position="107"/>
    </location>
</feature>
<keyword evidence="5" id="KW-0238">DNA-binding</keyword>
<keyword evidence="4" id="KW-0805">Transcription regulation</keyword>
<feature type="region of interest" description="Disordered" evidence="8">
    <location>
        <begin position="236"/>
        <end position="290"/>
    </location>
</feature>
<dbReference type="GO" id="GO:0005634">
    <property type="term" value="C:nucleus"/>
    <property type="evidence" value="ECO:0007669"/>
    <property type="project" value="TreeGrafter"/>
</dbReference>
<dbReference type="FunFam" id="4.10.280.10:FF:000006">
    <property type="entry name" value="Neurogenic differentiation factor"/>
    <property type="match status" value="1"/>
</dbReference>
<dbReference type="Pfam" id="PF00010">
    <property type="entry name" value="HLH"/>
    <property type="match status" value="1"/>
</dbReference>
<feature type="compositionally biased region" description="Acidic residues" evidence="8">
    <location>
        <begin position="21"/>
        <end position="60"/>
    </location>
</feature>
<evidence type="ECO:0000256" key="8">
    <source>
        <dbReference type="SAM" id="MobiDB-lite"/>
    </source>
</evidence>
<proteinExistence type="predicted"/>
<evidence type="ECO:0000256" key="6">
    <source>
        <dbReference type="ARBA" id="ARBA00023163"/>
    </source>
</evidence>
<evidence type="ECO:0000256" key="1">
    <source>
        <dbReference type="ARBA" id="ARBA00022473"/>
    </source>
</evidence>
<keyword evidence="1" id="KW-0217">Developmental protein</keyword>
<dbReference type="CDD" id="cd11427">
    <property type="entry name" value="bHLH_TS_NeuroD"/>
    <property type="match status" value="1"/>
</dbReference>
<organism evidence="10">
    <name type="scientific">Octopus bimaculoides</name>
    <name type="common">California two-spotted octopus</name>
    <dbReference type="NCBI Taxonomy" id="37653"/>
    <lineage>
        <taxon>Eukaryota</taxon>
        <taxon>Metazoa</taxon>
        <taxon>Spiralia</taxon>
        <taxon>Lophotrochozoa</taxon>
        <taxon>Mollusca</taxon>
        <taxon>Cephalopoda</taxon>
        <taxon>Coleoidea</taxon>
        <taxon>Octopodiformes</taxon>
        <taxon>Octopoda</taxon>
        <taxon>Incirrata</taxon>
        <taxon>Octopodidae</taxon>
        <taxon>Octopus</taxon>
    </lineage>
</organism>
<dbReference type="STRING" id="37653.A0A0L8H700"/>
<dbReference type="GO" id="GO:0070888">
    <property type="term" value="F:E-box binding"/>
    <property type="evidence" value="ECO:0007669"/>
    <property type="project" value="TreeGrafter"/>
</dbReference>
<evidence type="ECO:0000256" key="7">
    <source>
        <dbReference type="ARBA" id="ARBA00023242"/>
    </source>
</evidence>
<dbReference type="SUPFAM" id="SSF47459">
    <property type="entry name" value="HLH, helix-loop-helix DNA-binding domain"/>
    <property type="match status" value="1"/>
</dbReference>
<accession>A0A0L8H700</accession>
<dbReference type="InterPro" id="IPR036638">
    <property type="entry name" value="HLH_DNA-bd_sf"/>
</dbReference>
<evidence type="ECO:0000256" key="4">
    <source>
        <dbReference type="ARBA" id="ARBA00023015"/>
    </source>
</evidence>
<dbReference type="InterPro" id="IPR050359">
    <property type="entry name" value="bHLH_transcription_factors"/>
</dbReference>
<dbReference type="InterPro" id="IPR011598">
    <property type="entry name" value="bHLH_dom"/>
</dbReference>
<keyword evidence="2" id="KW-0221">Differentiation</keyword>
<evidence type="ECO:0000259" key="9">
    <source>
        <dbReference type="PROSITE" id="PS50888"/>
    </source>
</evidence>
<feature type="compositionally biased region" description="Low complexity" evidence="8">
    <location>
        <begin position="271"/>
        <end position="290"/>
    </location>
</feature>
<feature type="compositionally biased region" description="Basic residues" evidence="8">
    <location>
        <begin position="66"/>
        <end position="76"/>
    </location>
</feature>
<dbReference type="PROSITE" id="PS50888">
    <property type="entry name" value="BHLH"/>
    <property type="match status" value="1"/>
</dbReference>
<feature type="region of interest" description="Disordered" evidence="8">
    <location>
        <begin position="1"/>
        <end position="107"/>
    </location>
</feature>
<dbReference type="InterPro" id="IPR022575">
    <property type="entry name" value="NeuroD_DUF"/>
</dbReference>
<name>A0A0L8H700_OCTBM</name>
<keyword evidence="3" id="KW-0524">Neurogenesis</keyword>
<dbReference type="Gene3D" id="4.10.280.10">
    <property type="entry name" value="Helix-loop-helix DNA-binding domain"/>
    <property type="match status" value="1"/>
</dbReference>
<dbReference type="SMART" id="SM00353">
    <property type="entry name" value="HLH"/>
    <property type="match status" value="1"/>
</dbReference>
<feature type="domain" description="BHLH" evidence="9">
    <location>
        <begin position="113"/>
        <end position="165"/>
    </location>
</feature>
<dbReference type="OrthoDB" id="10039134at2759"/>
<keyword evidence="7" id="KW-0539">Nucleus</keyword>
<dbReference type="PANTHER" id="PTHR19290:SF134">
    <property type="entry name" value="NEUROGENIC DIFFERENTIATION FACTOR 1"/>
    <property type="match status" value="1"/>
</dbReference>
<evidence type="ECO:0000313" key="10">
    <source>
        <dbReference type="EMBL" id="KOF84540.1"/>
    </source>
</evidence>
<dbReference type="GO" id="GO:0000981">
    <property type="term" value="F:DNA-binding transcription factor activity, RNA polymerase II-specific"/>
    <property type="evidence" value="ECO:0007669"/>
    <property type="project" value="TreeGrafter"/>
</dbReference>
<gene>
    <name evidence="10" type="ORF">OCBIM_22021915mg</name>
</gene>
<dbReference type="GO" id="GO:0007423">
    <property type="term" value="P:sensory organ development"/>
    <property type="evidence" value="ECO:0007669"/>
    <property type="project" value="TreeGrafter"/>
</dbReference>
<evidence type="ECO:0000256" key="3">
    <source>
        <dbReference type="ARBA" id="ARBA00022902"/>
    </source>
</evidence>
<feature type="compositionally biased region" description="Basic residues" evidence="8">
    <location>
        <begin position="245"/>
        <end position="258"/>
    </location>
</feature>
<evidence type="ECO:0000256" key="2">
    <source>
        <dbReference type="ARBA" id="ARBA00022782"/>
    </source>
</evidence>
<dbReference type="EMBL" id="KQ419129">
    <property type="protein sequence ID" value="KOF84540.1"/>
    <property type="molecule type" value="Genomic_DNA"/>
</dbReference>
<keyword evidence="6" id="KW-0804">Transcription</keyword>